<dbReference type="InterPro" id="IPR036844">
    <property type="entry name" value="Hint_dom_sf"/>
</dbReference>
<dbReference type="EMBL" id="JAHDYR010000013">
    <property type="protein sequence ID" value="KAG9394690.1"/>
    <property type="molecule type" value="Genomic_DNA"/>
</dbReference>
<dbReference type="GO" id="GO:0004519">
    <property type="term" value="F:endonuclease activity"/>
    <property type="evidence" value="ECO:0007669"/>
    <property type="project" value="InterPro"/>
</dbReference>
<evidence type="ECO:0000259" key="8">
    <source>
        <dbReference type="PROSITE" id="PS51192"/>
    </source>
</evidence>
<protein>
    <recommendedName>
        <fullName evidence="12">RNA helicase</fullName>
    </recommendedName>
</protein>
<dbReference type="PROSITE" id="PS51194">
    <property type="entry name" value="HELICASE_CTER"/>
    <property type="match status" value="1"/>
</dbReference>
<evidence type="ECO:0000256" key="3">
    <source>
        <dbReference type="ARBA" id="ARBA00022806"/>
    </source>
</evidence>
<dbReference type="SMART" id="SM00487">
    <property type="entry name" value="DEXDc"/>
    <property type="match status" value="1"/>
</dbReference>
<reference evidence="10" key="1">
    <citation type="submission" date="2021-05" db="EMBL/GenBank/DDBJ databases">
        <title>A free-living protist that lacks canonical eukaryotic 1 DNA replication and segregation systems.</title>
        <authorList>
            <person name="Salas-Leiva D.E."/>
            <person name="Tromer E.C."/>
            <person name="Curtis B.A."/>
            <person name="Jerlstrom-Hultqvist J."/>
            <person name="Kolisko M."/>
            <person name="Yi Z."/>
            <person name="Salas-Leiva J.S."/>
            <person name="Gallot-Lavallee L."/>
            <person name="Kops G.J.P.L."/>
            <person name="Archibald J.M."/>
            <person name="Simpson A.G.B."/>
            <person name="Roger A.J."/>
        </authorList>
    </citation>
    <scope>NUCLEOTIDE SEQUENCE</scope>
    <source>
        <strain evidence="10">BICM</strain>
    </source>
</reference>
<dbReference type="InterPro" id="IPR050079">
    <property type="entry name" value="DEAD_box_RNA_helicase"/>
</dbReference>
<feature type="domain" description="Helicase C-terminal" evidence="9">
    <location>
        <begin position="576"/>
        <end position="731"/>
    </location>
</feature>
<proteinExistence type="predicted"/>
<feature type="domain" description="Helicase ATP-binding" evidence="8">
    <location>
        <begin position="387"/>
        <end position="547"/>
    </location>
</feature>
<dbReference type="PROSITE" id="PS50819">
    <property type="entry name" value="INTEIN_ENDONUCLEASE"/>
    <property type="match status" value="1"/>
</dbReference>
<dbReference type="InterPro" id="IPR007868">
    <property type="entry name" value="Hom_end_hint"/>
</dbReference>
<keyword evidence="11" id="KW-1185">Reference proteome</keyword>
<keyword evidence="6" id="KW-0651">Protein splicing</keyword>
<dbReference type="PANTHER" id="PTHR47959">
    <property type="entry name" value="ATP-DEPENDENT RNA HELICASE RHLE-RELATED"/>
    <property type="match status" value="1"/>
</dbReference>
<dbReference type="GO" id="GO:0005829">
    <property type="term" value="C:cytosol"/>
    <property type="evidence" value="ECO:0007669"/>
    <property type="project" value="TreeGrafter"/>
</dbReference>
<evidence type="ECO:0000256" key="2">
    <source>
        <dbReference type="ARBA" id="ARBA00022801"/>
    </source>
</evidence>
<evidence type="ECO:0000256" key="1">
    <source>
        <dbReference type="ARBA" id="ARBA00022741"/>
    </source>
</evidence>
<evidence type="ECO:0000256" key="4">
    <source>
        <dbReference type="ARBA" id="ARBA00022813"/>
    </source>
</evidence>
<evidence type="ECO:0000256" key="6">
    <source>
        <dbReference type="ARBA" id="ARBA00023000"/>
    </source>
</evidence>
<name>A0A8J6EAH1_9EUKA</name>
<dbReference type="GO" id="GO:0003676">
    <property type="term" value="F:nucleic acid binding"/>
    <property type="evidence" value="ECO:0007669"/>
    <property type="project" value="InterPro"/>
</dbReference>
<dbReference type="SUPFAM" id="SSF51294">
    <property type="entry name" value="Hedgehog/intein (Hint) domain"/>
    <property type="match status" value="1"/>
</dbReference>
<dbReference type="PROSITE" id="PS50817">
    <property type="entry name" value="INTEIN_N_TER"/>
    <property type="match status" value="1"/>
</dbReference>
<dbReference type="Pfam" id="PF00271">
    <property type="entry name" value="Helicase_C"/>
    <property type="match status" value="1"/>
</dbReference>
<keyword evidence="4" id="KW-0068">Autocatalytic cleavage</keyword>
<dbReference type="InterPro" id="IPR006141">
    <property type="entry name" value="Intein_N"/>
</dbReference>
<organism evidence="10 11">
    <name type="scientific">Carpediemonas membranifera</name>
    <dbReference type="NCBI Taxonomy" id="201153"/>
    <lineage>
        <taxon>Eukaryota</taxon>
        <taxon>Metamonada</taxon>
        <taxon>Carpediemonas-like organisms</taxon>
        <taxon>Carpediemonas</taxon>
    </lineage>
</organism>
<sequence length="780" mass="85696">MGVWQDLGLSKDIEESVTLMDWKEPYEVQRRVIPVIARGENAVGSAKTGSGKCLAKDTPVLMANGEFKPVQDIVAGERLMGDDGTPRLVTSVTTGRQEMARVTLEGGAVFGCNMSHIITVALPEPQHLAEVEGKGWAAAAYRLSLGLDGGATAIQLESRQFNTRAVAEGWLVSLAGNPLYVPADGVFDISVESYFALPDAIRAELKAVIAPELSFHGRADPAVPVHPYVVGAWLGAAWDDTMPEDTPAAVLEAIEELLPNRDPVEAMRPNGKRVPPAIKYGPAEARRQCLAGLVDTNGYQSGSRGLVDDAAFMARSLGLIVTKSGEITGDLTRLPLRVESSRPQPDHHRQAFTVERLPVDDYYGFTIDGNRRFVINHEMVVTHNTGAFVLPMLDKFIANPDRPSFYSLVLVSTKELAAQIAGVITSVSKIVGERVNVLTLTSGKHQGKPCFIDLSDRPHFIVATPGKLLAEFTGPNGALIKTYFNNLQYLVLDEADQLLNKSFLEQIREIISQIPRSENRVTALFSATIDEKVAHLRNMVLGEEKWTLVEVDKGTVDTLRQSRIMIRRKHEGLQDVILIHLMMLNAGHKHIVFVPTKEEAVRVALLVNAFWGEGASMKAVPLCSLLDRDTRMEYLNRFANGTANVLVATDVASRGLDIPFVEVVIQCDVPLNPELYVHKVGRTARAGRTGNAFLLVKESQLEDFAVLEQSSTKLNLRENLKPMKISIDSIPAEIQNRVKIAAKMAKEADEEQQTTVVSKAVVHYTMRGVKRGKRVHKKKK</sequence>
<dbReference type="InterPro" id="IPR011545">
    <property type="entry name" value="DEAD/DEAH_box_helicase_dom"/>
</dbReference>
<dbReference type="SUPFAM" id="SSF52540">
    <property type="entry name" value="P-loop containing nucleoside triphosphate hydrolases"/>
    <property type="match status" value="2"/>
</dbReference>
<accession>A0A8J6EAH1</accession>
<gene>
    <name evidence="10" type="ORF">J8273_3662</name>
</gene>
<dbReference type="InterPro" id="IPR027417">
    <property type="entry name" value="P-loop_NTPase"/>
</dbReference>
<dbReference type="Gene3D" id="2.170.16.10">
    <property type="entry name" value="Hedgehog/Intein (Hint) domain"/>
    <property type="match status" value="2"/>
</dbReference>
<keyword evidence="1" id="KW-0547">Nucleotide-binding</keyword>
<keyword evidence="3" id="KW-0347">Helicase</keyword>
<evidence type="ECO:0008006" key="12">
    <source>
        <dbReference type="Google" id="ProtNLM"/>
    </source>
</evidence>
<keyword evidence="5" id="KW-0067">ATP-binding</keyword>
<dbReference type="Proteomes" id="UP000717585">
    <property type="component" value="Unassembled WGS sequence"/>
</dbReference>
<dbReference type="PANTHER" id="PTHR47959:SF1">
    <property type="entry name" value="ATP-DEPENDENT RNA HELICASE DBPA"/>
    <property type="match status" value="1"/>
</dbReference>
<dbReference type="GO" id="GO:0005524">
    <property type="term" value="F:ATP binding"/>
    <property type="evidence" value="ECO:0007669"/>
    <property type="project" value="UniProtKB-KW"/>
</dbReference>
<evidence type="ECO:0000313" key="11">
    <source>
        <dbReference type="Proteomes" id="UP000717585"/>
    </source>
</evidence>
<dbReference type="SUPFAM" id="SSF55608">
    <property type="entry name" value="Homing endonucleases"/>
    <property type="match status" value="1"/>
</dbReference>
<keyword evidence="2" id="KW-0378">Hydrolase</keyword>
<dbReference type="GO" id="GO:0016787">
    <property type="term" value="F:hydrolase activity"/>
    <property type="evidence" value="ECO:0007669"/>
    <property type="project" value="UniProtKB-KW"/>
</dbReference>
<dbReference type="Gene3D" id="3.40.50.300">
    <property type="entry name" value="P-loop containing nucleotide triphosphate hydrolases"/>
    <property type="match status" value="2"/>
</dbReference>
<dbReference type="GO" id="GO:0016539">
    <property type="term" value="P:intein-mediated protein splicing"/>
    <property type="evidence" value="ECO:0007669"/>
    <property type="project" value="InterPro"/>
</dbReference>
<dbReference type="CDD" id="cd18787">
    <property type="entry name" value="SF2_C_DEAD"/>
    <property type="match status" value="1"/>
</dbReference>
<dbReference type="SMART" id="SM00490">
    <property type="entry name" value="HELICc"/>
    <property type="match status" value="1"/>
</dbReference>
<dbReference type="Pfam" id="PF05203">
    <property type="entry name" value="Hom_end_hint"/>
    <property type="match status" value="1"/>
</dbReference>
<comment type="caution">
    <text evidence="10">The sequence shown here is derived from an EMBL/GenBank/DDBJ whole genome shotgun (WGS) entry which is preliminary data.</text>
</comment>
<evidence type="ECO:0000259" key="7">
    <source>
        <dbReference type="PROSITE" id="PS50819"/>
    </source>
</evidence>
<evidence type="ECO:0000256" key="5">
    <source>
        <dbReference type="ARBA" id="ARBA00022840"/>
    </source>
</evidence>
<feature type="domain" description="DOD-type homing endonuclease" evidence="7">
    <location>
        <begin position="229"/>
        <end position="319"/>
    </location>
</feature>
<dbReference type="AlphaFoldDB" id="A0A8J6EAH1"/>
<evidence type="ECO:0000313" key="10">
    <source>
        <dbReference type="EMBL" id="KAG9394690.1"/>
    </source>
</evidence>
<dbReference type="InterPro" id="IPR004042">
    <property type="entry name" value="Intein_endonuc_central"/>
</dbReference>
<dbReference type="GO" id="GO:0003724">
    <property type="term" value="F:RNA helicase activity"/>
    <property type="evidence" value="ECO:0007669"/>
    <property type="project" value="TreeGrafter"/>
</dbReference>
<dbReference type="Pfam" id="PF00270">
    <property type="entry name" value="DEAD"/>
    <property type="match status" value="1"/>
</dbReference>
<dbReference type="InterPro" id="IPR027434">
    <property type="entry name" value="Homing_endonucl"/>
</dbReference>
<dbReference type="PROSITE" id="PS51192">
    <property type="entry name" value="HELICASE_ATP_BIND_1"/>
    <property type="match status" value="1"/>
</dbReference>
<dbReference type="InterPro" id="IPR014001">
    <property type="entry name" value="Helicase_ATP-bd"/>
</dbReference>
<evidence type="ECO:0000259" key="9">
    <source>
        <dbReference type="PROSITE" id="PS51194"/>
    </source>
</evidence>
<dbReference type="InterPro" id="IPR001650">
    <property type="entry name" value="Helicase_C-like"/>
</dbReference>